<sequence>MRMLFAALLSLPLLAGGGGTVHFRNQAFLAEVASEPREQELGLMRRSHLAKDRCMIFLYGRDGYHSIWMRNCLISLDVAWVDAQGVVVEVAENVPPCSKAQSKLEPSPCPTYGGTVPARNFIEFAAGTFKRLKLKKGDALRWDLTLDDGTRLKGGAWGMMVQR</sequence>
<dbReference type="InterPro" id="IPR038695">
    <property type="entry name" value="Saro_0823-like_sf"/>
</dbReference>
<reference evidence="2 3" key="1">
    <citation type="submission" date="2020-10" db="EMBL/GenBank/DDBJ databases">
        <title>Connecting structure to function with the recovery of over 1000 high-quality activated sludge metagenome-assembled genomes encoding full-length rRNA genes using long-read sequencing.</title>
        <authorList>
            <person name="Singleton C.M."/>
            <person name="Petriglieri F."/>
            <person name="Kristensen J.M."/>
            <person name="Kirkegaard R.H."/>
            <person name="Michaelsen T.Y."/>
            <person name="Andersen M.H."/>
            <person name="Karst S.M."/>
            <person name="Dueholm M.S."/>
            <person name="Nielsen P.H."/>
            <person name="Albertsen M."/>
        </authorList>
    </citation>
    <scope>NUCLEOTIDE SEQUENCE [LARGE SCALE GENOMIC DNA]</scope>
    <source>
        <strain evidence="2">OdNE_18-Q3-R46-58_MAXAC.008</strain>
    </source>
</reference>
<dbReference type="AlphaFoldDB" id="A0A936F4G6"/>
<evidence type="ECO:0000313" key="3">
    <source>
        <dbReference type="Proteomes" id="UP000709959"/>
    </source>
</evidence>
<proteinExistence type="predicted"/>
<dbReference type="Proteomes" id="UP000709959">
    <property type="component" value="Unassembled WGS sequence"/>
</dbReference>
<dbReference type="Gene3D" id="2.60.120.1140">
    <property type="entry name" value="Protein of unknown function DUF192"/>
    <property type="match status" value="1"/>
</dbReference>
<comment type="caution">
    <text evidence="2">The sequence shown here is derived from an EMBL/GenBank/DDBJ whole genome shotgun (WGS) entry which is preliminary data.</text>
</comment>
<feature type="chain" id="PRO_5037980785" evidence="1">
    <location>
        <begin position="16"/>
        <end position="163"/>
    </location>
</feature>
<feature type="signal peptide" evidence="1">
    <location>
        <begin position="1"/>
        <end position="15"/>
    </location>
</feature>
<dbReference type="InterPro" id="IPR003795">
    <property type="entry name" value="DUF192"/>
</dbReference>
<dbReference type="PANTHER" id="PTHR37953:SF1">
    <property type="entry name" value="UPF0127 PROTEIN MJ1496"/>
    <property type="match status" value="1"/>
</dbReference>
<dbReference type="EMBL" id="JADKCH010000032">
    <property type="protein sequence ID" value="MBK8573851.1"/>
    <property type="molecule type" value="Genomic_DNA"/>
</dbReference>
<dbReference type="Pfam" id="PF02643">
    <property type="entry name" value="DUF192"/>
    <property type="match status" value="1"/>
</dbReference>
<keyword evidence="1" id="KW-0732">Signal</keyword>
<evidence type="ECO:0000313" key="2">
    <source>
        <dbReference type="EMBL" id="MBK8573851.1"/>
    </source>
</evidence>
<protein>
    <submittedName>
        <fullName evidence="2">DUF192 domain-containing protein</fullName>
    </submittedName>
</protein>
<accession>A0A936F4G6</accession>
<dbReference type="PANTHER" id="PTHR37953">
    <property type="entry name" value="UPF0127 PROTEIN MJ1496"/>
    <property type="match status" value="1"/>
</dbReference>
<gene>
    <name evidence="2" type="ORF">IPN91_14810</name>
</gene>
<organism evidence="2 3">
    <name type="scientific">Candidatus Geothrix odensensis</name>
    <dbReference type="NCBI Taxonomy" id="2954440"/>
    <lineage>
        <taxon>Bacteria</taxon>
        <taxon>Pseudomonadati</taxon>
        <taxon>Acidobacteriota</taxon>
        <taxon>Holophagae</taxon>
        <taxon>Holophagales</taxon>
        <taxon>Holophagaceae</taxon>
        <taxon>Geothrix</taxon>
    </lineage>
</organism>
<name>A0A936F4G6_9BACT</name>
<evidence type="ECO:0000256" key="1">
    <source>
        <dbReference type="SAM" id="SignalP"/>
    </source>
</evidence>